<gene>
    <name evidence="1" type="ORF">NCTC8258_03341</name>
</gene>
<dbReference type="InterPro" id="IPR011051">
    <property type="entry name" value="RmlC_Cupin_sf"/>
</dbReference>
<evidence type="ECO:0000313" key="2">
    <source>
        <dbReference type="Proteomes" id="UP000255509"/>
    </source>
</evidence>
<evidence type="ECO:0000313" key="1">
    <source>
        <dbReference type="EMBL" id="SUH15609.1"/>
    </source>
</evidence>
<dbReference type="EMBL" id="UGXS01000004">
    <property type="protein sequence ID" value="SUH15609.1"/>
    <property type="molecule type" value="Genomic_DNA"/>
</dbReference>
<proteinExistence type="predicted"/>
<dbReference type="SUPFAM" id="SSF51182">
    <property type="entry name" value="RmlC-like cupins"/>
    <property type="match status" value="1"/>
</dbReference>
<protein>
    <submittedName>
        <fullName evidence="1">XRE family transcriptional regulator</fullName>
    </submittedName>
</protein>
<sequence length="44" mass="4828">MCTGGVWQTIDAGKGLRFAGDTAHTYRNSSDQTVHFHSLIHLPT</sequence>
<dbReference type="AlphaFoldDB" id="A0A379W9U7"/>
<dbReference type="Gene3D" id="2.60.120.10">
    <property type="entry name" value="Jelly Rolls"/>
    <property type="match status" value="1"/>
</dbReference>
<reference evidence="1 2" key="1">
    <citation type="submission" date="2018-06" db="EMBL/GenBank/DDBJ databases">
        <authorList>
            <consortium name="Pathogen Informatics"/>
            <person name="Doyle S."/>
        </authorList>
    </citation>
    <scope>NUCLEOTIDE SEQUENCE [LARGE SCALE GENOMIC DNA]</scope>
    <source>
        <strain evidence="1 2">NCTC8258</strain>
    </source>
</reference>
<organism evidence="1 2">
    <name type="scientific">Salmonella enterica I</name>
    <dbReference type="NCBI Taxonomy" id="59201"/>
    <lineage>
        <taxon>Bacteria</taxon>
        <taxon>Pseudomonadati</taxon>
        <taxon>Pseudomonadota</taxon>
        <taxon>Gammaproteobacteria</taxon>
        <taxon>Enterobacterales</taxon>
        <taxon>Enterobacteriaceae</taxon>
        <taxon>Salmonella</taxon>
    </lineage>
</organism>
<dbReference type="InterPro" id="IPR014710">
    <property type="entry name" value="RmlC-like_jellyroll"/>
</dbReference>
<dbReference type="Proteomes" id="UP000255509">
    <property type="component" value="Unassembled WGS sequence"/>
</dbReference>
<name>A0A379W9U7_SALET</name>
<accession>A0A379W9U7</accession>